<reference evidence="2" key="1">
    <citation type="submission" date="2012-02" db="EMBL/GenBank/DDBJ databases">
        <title>The complete genome of Echinicola vietnamensis DSM 17526.</title>
        <authorList>
            <person name="Lucas S."/>
            <person name="Copeland A."/>
            <person name="Lapidus A."/>
            <person name="Glavina del Rio T."/>
            <person name="Dalin E."/>
            <person name="Tice H."/>
            <person name="Bruce D."/>
            <person name="Goodwin L."/>
            <person name="Pitluck S."/>
            <person name="Peters L."/>
            <person name="Ovchinnikova G."/>
            <person name="Teshima H."/>
            <person name="Kyrpides N."/>
            <person name="Mavromatis K."/>
            <person name="Ivanova N."/>
            <person name="Brettin T."/>
            <person name="Detter J.C."/>
            <person name="Han C."/>
            <person name="Larimer F."/>
            <person name="Land M."/>
            <person name="Hauser L."/>
            <person name="Markowitz V."/>
            <person name="Cheng J.-F."/>
            <person name="Hugenholtz P."/>
            <person name="Woyke T."/>
            <person name="Wu D."/>
            <person name="Brambilla E."/>
            <person name="Klenk H.-P."/>
            <person name="Eisen J.A."/>
        </authorList>
    </citation>
    <scope>NUCLEOTIDE SEQUENCE [LARGE SCALE GENOMIC DNA]</scope>
    <source>
        <strain evidence="2">DSM 17526 / LMG 23754 / KMM 6221</strain>
    </source>
</reference>
<dbReference type="KEGG" id="evi:Echvi_0357"/>
<evidence type="ECO:0000313" key="2">
    <source>
        <dbReference type="Proteomes" id="UP000010796"/>
    </source>
</evidence>
<dbReference type="AlphaFoldDB" id="L0FTM3"/>
<dbReference type="HOGENOM" id="CLU_132574_0_0_10"/>
<organism evidence="1 2">
    <name type="scientific">Echinicola vietnamensis (strain DSM 17526 / LMG 23754 / KMM 6221)</name>
    <dbReference type="NCBI Taxonomy" id="926556"/>
    <lineage>
        <taxon>Bacteria</taxon>
        <taxon>Pseudomonadati</taxon>
        <taxon>Bacteroidota</taxon>
        <taxon>Cytophagia</taxon>
        <taxon>Cytophagales</taxon>
        <taxon>Cyclobacteriaceae</taxon>
        <taxon>Echinicola</taxon>
    </lineage>
</organism>
<accession>L0FTM3</accession>
<dbReference type="STRING" id="926556.Echvi_0357"/>
<sequence length="160" mass="18147">MKTKQATSSISLVITTFMAVLLFGCKAQRVDTQGIVGQVYWIEGNQMPTITDGHQETSTKPERKKVKRTIRIYERTHINQATMGDHLFKDIETPMIAEIETEEDGSFAIGLAPGAYSIFTVEENGYFASTYDLDSYIHPVEVKENQWNDIQILINYKAAY</sequence>
<dbReference type="eggNOG" id="ENOG50332EV">
    <property type="taxonomic scope" value="Bacteria"/>
</dbReference>
<dbReference type="PROSITE" id="PS51257">
    <property type="entry name" value="PROKAR_LIPOPROTEIN"/>
    <property type="match status" value="1"/>
</dbReference>
<protein>
    <recommendedName>
        <fullName evidence="3">Carboxypeptidase regulatory-like domain-containing protein</fullName>
    </recommendedName>
</protein>
<dbReference type="EMBL" id="CP003346">
    <property type="protein sequence ID" value="AGA76647.1"/>
    <property type="molecule type" value="Genomic_DNA"/>
</dbReference>
<evidence type="ECO:0000313" key="1">
    <source>
        <dbReference type="EMBL" id="AGA76647.1"/>
    </source>
</evidence>
<gene>
    <name evidence="1" type="ordered locus">Echvi_0357</name>
</gene>
<name>L0FTM3_ECHVK</name>
<proteinExistence type="predicted"/>
<evidence type="ECO:0008006" key="3">
    <source>
        <dbReference type="Google" id="ProtNLM"/>
    </source>
</evidence>
<dbReference type="OrthoDB" id="956632at2"/>
<dbReference type="RefSeq" id="WP_015264214.1">
    <property type="nucleotide sequence ID" value="NC_019904.1"/>
</dbReference>
<keyword evidence="2" id="KW-1185">Reference proteome</keyword>
<dbReference type="Proteomes" id="UP000010796">
    <property type="component" value="Chromosome"/>
</dbReference>